<dbReference type="Proteomes" id="UP000325577">
    <property type="component" value="Linkage Group LG1"/>
</dbReference>
<keyword evidence="1" id="KW-0175">Coiled coil</keyword>
<dbReference type="PANTHER" id="PTHR45967">
    <property type="entry name" value="G-BOX-BINDING FACTOR 3-RELATED"/>
    <property type="match status" value="1"/>
</dbReference>
<sequence length="82" mass="9236">MTRISCSHRAKCEELQARVETLSNENHTLRDELQRLSEECEKLTSENNSIKEELTRLCGPDVVSKLKNNSSSLQSQGDEGNS</sequence>
<evidence type="ECO:0000256" key="1">
    <source>
        <dbReference type="SAM" id="Coils"/>
    </source>
</evidence>
<protein>
    <recommendedName>
        <fullName evidence="2">BZIP domain-containing protein</fullName>
    </recommendedName>
</protein>
<gene>
    <name evidence="3" type="ORF">F0562_003811</name>
</gene>
<feature type="coiled-coil region" evidence="1">
    <location>
        <begin position="12"/>
        <end position="53"/>
    </location>
</feature>
<feature type="domain" description="BZIP" evidence="2">
    <location>
        <begin position="9"/>
        <end position="47"/>
    </location>
</feature>
<dbReference type="GO" id="GO:0043565">
    <property type="term" value="F:sequence-specific DNA binding"/>
    <property type="evidence" value="ECO:0007669"/>
    <property type="project" value="InterPro"/>
</dbReference>
<name>A0A5J5BW99_9ASTE</name>
<dbReference type="GO" id="GO:0005634">
    <property type="term" value="C:nucleus"/>
    <property type="evidence" value="ECO:0007669"/>
    <property type="project" value="TreeGrafter"/>
</dbReference>
<proteinExistence type="predicted"/>
<accession>A0A5J5BW99</accession>
<organism evidence="3 4">
    <name type="scientific">Nyssa sinensis</name>
    <dbReference type="NCBI Taxonomy" id="561372"/>
    <lineage>
        <taxon>Eukaryota</taxon>
        <taxon>Viridiplantae</taxon>
        <taxon>Streptophyta</taxon>
        <taxon>Embryophyta</taxon>
        <taxon>Tracheophyta</taxon>
        <taxon>Spermatophyta</taxon>
        <taxon>Magnoliopsida</taxon>
        <taxon>eudicotyledons</taxon>
        <taxon>Gunneridae</taxon>
        <taxon>Pentapetalae</taxon>
        <taxon>asterids</taxon>
        <taxon>Cornales</taxon>
        <taxon>Nyssaceae</taxon>
        <taxon>Nyssa</taxon>
    </lineage>
</organism>
<keyword evidence="4" id="KW-1185">Reference proteome</keyword>
<evidence type="ECO:0000259" key="2">
    <source>
        <dbReference type="Pfam" id="PF00170"/>
    </source>
</evidence>
<dbReference type="GO" id="GO:0003700">
    <property type="term" value="F:DNA-binding transcription factor activity"/>
    <property type="evidence" value="ECO:0007669"/>
    <property type="project" value="InterPro"/>
</dbReference>
<evidence type="ECO:0000313" key="3">
    <source>
        <dbReference type="EMBL" id="KAA8547325.1"/>
    </source>
</evidence>
<dbReference type="OrthoDB" id="1642657at2759"/>
<reference evidence="3 4" key="1">
    <citation type="submission" date="2019-09" db="EMBL/GenBank/DDBJ databases">
        <title>A chromosome-level genome assembly of the Chinese tupelo Nyssa sinensis.</title>
        <authorList>
            <person name="Yang X."/>
            <person name="Kang M."/>
            <person name="Yang Y."/>
            <person name="Xiong H."/>
            <person name="Wang M."/>
            <person name="Zhang Z."/>
            <person name="Wang Z."/>
            <person name="Wu H."/>
            <person name="Ma T."/>
            <person name="Liu J."/>
            <person name="Xi Z."/>
        </authorList>
    </citation>
    <scope>NUCLEOTIDE SEQUENCE [LARGE SCALE GENOMIC DNA]</scope>
    <source>
        <strain evidence="3">J267</strain>
        <tissue evidence="3">Leaf</tissue>
    </source>
</reference>
<evidence type="ECO:0000313" key="4">
    <source>
        <dbReference type="Proteomes" id="UP000325577"/>
    </source>
</evidence>
<dbReference type="Pfam" id="PF00170">
    <property type="entry name" value="bZIP_1"/>
    <property type="match status" value="1"/>
</dbReference>
<dbReference type="InterPro" id="IPR036149">
    <property type="entry name" value="APC_N_sf"/>
</dbReference>
<dbReference type="Gene3D" id="1.20.5.170">
    <property type="match status" value="1"/>
</dbReference>
<dbReference type="PANTHER" id="PTHR45967:SF20">
    <property type="entry name" value="G-BOX-BINDING FACTOR 1"/>
    <property type="match status" value="1"/>
</dbReference>
<dbReference type="EMBL" id="CM018032">
    <property type="protein sequence ID" value="KAA8547325.1"/>
    <property type="molecule type" value="Genomic_DNA"/>
</dbReference>
<dbReference type="InterPro" id="IPR004827">
    <property type="entry name" value="bZIP"/>
</dbReference>
<dbReference type="AlphaFoldDB" id="A0A5J5BW99"/>
<dbReference type="SUPFAM" id="SSF58050">
    <property type="entry name" value="N-terminal coiled coil domain from apc"/>
    <property type="match status" value="1"/>
</dbReference>
<dbReference type="InterPro" id="IPR044827">
    <property type="entry name" value="GBF-like"/>
</dbReference>